<keyword evidence="5" id="KW-1185">Reference proteome</keyword>
<reference evidence="4 5" key="1">
    <citation type="submission" date="2024-09" db="EMBL/GenBank/DDBJ databases">
        <authorList>
            <person name="Sun Q."/>
            <person name="Mori K."/>
        </authorList>
    </citation>
    <scope>NUCLEOTIDE SEQUENCE [LARGE SCALE GENOMIC DNA]</scope>
    <source>
        <strain evidence="4 5">TISTR 2452</strain>
    </source>
</reference>
<comment type="subcellular location">
    <subcellularLocation>
        <location evidence="1">Cell surface</location>
    </subcellularLocation>
</comment>
<name>A0ABV5KLG8_9BACL</name>
<dbReference type="Pfam" id="PF07963">
    <property type="entry name" value="N_methyl"/>
    <property type="match status" value="1"/>
</dbReference>
<dbReference type="EMBL" id="JBHMDO010000009">
    <property type="protein sequence ID" value="MFB9325198.1"/>
    <property type="molecule type" value="Genomic_DNA"/>
</dbReference>
<gene>
    <name evidence="4" type="ORF">ACFFSY_04605</name>
</gene>
<evidence type="ECO:0000256" key="1">
    <source>
        <dbReference type="ARBA" id="ARBA00004241"/>
    </source>
</evidence>
<dbReference type="InterPro" id="IPR012902">
    <property type="entry name" value="N_methyl_site"/>
</dbReference>
<evidence type="ECO:0000256" key="3">
    <source>
        <dbReference type="SAM" id="Phobius"/>
    </source>
</evidence>
<evidence type="ECO:0000313" key="4">
    <source>
        <dbReference type="EMBL" id="MFB9325198.1"/>
    </source>
</evidence>
<organism evidence="4 5">
    <name type="scientific">Paenibacillus aurantiacus</name>
    <dbReference type="NCBI Taxonomy" id="1936118"/>
    <lineage>
        <taxon>Bacteria</taxon>
        <taxon>Bacillati</taxon>
        <taxon>Bacillota</taxon>
        <taxon>Bacilli</taxon>
        <taxon>Bacillales</taxon>
        <taxon>Paenibacillaceae</taxon>
        <taxon>Paenibacillus</taxon>
    </lineage>
</organism>
<protein>
    <submittedName>
        <fullName evidence="4">Prepilin-type N-terminal cleavage/methylation domain-containing protein</fullName>
    </submittedName>
</protein>
<accession>A0ABV5KLG8</accession>
<dbReference type="NCBIfam" id="TIGR02532">
    <property type="entry name" value="IV_pilin_GFxxxE"/>
    <property type="match status" value="1"/>
</dbReference>
<keyword evidence="3" id="KW-0812">Transmembrane</keyword>
<dbReference type="RefSeq" id="WP_377490571.1">
    <property type="nucleotide sequence ID" value="NZ_JBHMDO010000009.1"/>
</dbReference>
<dbReference type="Proteomes" id="UP001589747">
    <property type="component" value="Unassembled WGS sequence"/>
</dbReference>
<sequence length="196" mass="22014">MRAFVNRLRERARDERGLTLIELIASLTLLSVVLGILYSSITFGMSAYNKIRIENSLRDEGDLIMSSIISKLYTYGPDNIAQAKTDAYRQTIKLNLTGFNSEEIRFDYSDDSAKNALIFKEINKDGVVTGSEEVTMDSELVVNADANWKEGSYIRLVCSDTSKTACSSGLIEIQLKLRQVYADENHDLVLESKFGF</sequence>
<evidence type="ECO:0000313" key="5">
    <source>
        <dbReference type="Proteomes" id="UP001589747"/>
    </source>
</evidence>
<keyword evidence="3" id="KW-0472">Membrane</keyword>
<proteinExistence type="predicted"/>
<comment type="caution">
    <text evidence="4">The sequence shown here is derived from an EMBL/GenBank/DDBJ whole genome shotgun (WGS) entry which is preliminary data.</text>
</comment>
<dbReference type="PROSITE" id="PS00409">
    <property type="entry name" value="PROKAR_NTER_METHYL"/>
    <property type="match status" value="1"/>
</dbReference>
<evidence type="ECO:0000256" key="2">
    <source>
        <dbReference type="ARBA" id="ARBA00023287"/>
    </source>
</evidence>
<keyword evidence="3" id="KW-1133">Transmembrane helix</keyword>
<feature type="transmembrane region" description="Helical" evidence="3">
    <location>
        <begin position="20"/>
        <end position="41"/>
    </location>
</feature>
<keyword evidence="2" id="KW-0178">Competence</keyword>